<comment type="caution">
    <text evidence="5">The sequence shown here is derived from an EMBL/GenBank/DDBJ whole genome shotgun (WGS) entry which is preliminary data.</text>
</comment>
<dbReference type="Pfam" id="PF20789">
    <property type="entry name" value="4HBT_3C"/>
    <property type="match status" value="1"/>
</dbReference>
<feature type="domain" description="Acyl-CoA thioesterase-like N-terminal HotDog" evidence="3">
    <location>
        <begin position="39"/>
        <end position="114"/>
    </location>
</feature>
<dbReference type="InterPro" id="IPR003703">
    <property type="entry name" value="Acyl_CoA_thio"/>
</dbReference>
<dbReference type="GO" id="GO:0006637">
    <property type="term" value="P:acyl-CoA metabolic process"/>
    <property type="evidence" value="ECO:0007669"/>
    <property type="project" value="InterPro"/>
</dbReference>
<reference evidence="5 6" key="1">
    <citation type="submission" date="2017-07" db="EMBL/GenBank/DDBJ databases">
        <title>First draft Genome Sequence of Nocardia cerradoensis isolated from human infection.</title>
        <authorList>
            <person name="Carrasco G."/>
        </authorList>
    </citation>
    <scope>NUCLEOTIDE SEQUENCE [LARGE SCALE GENOMIC DNA]</scope>
    <source>
        <strain evidence="5 6">CNM20130759</strain>
    </source>
</reference>
<organism evidence="5 6">
    <name type="scientific">Nocardia cerradoensis</name>
    <dbReference type="NCBI Taxonomy" id="85688"/>
    <lineage>
        <taxon>Bacteria</taxon>
        <taxon>Bacillati</taxon>
        <taxon>Actinomycetota</taxon>
        <taxon>Actinomycetes</taxon>
        <taxon>Mycobacteriales</taxon>
        <taxon>Nocardiaceae</taxon>
        <taxon>Nocardia</taxon>
    </lineage>
</organism>
<feature type="domain" description="Acyl-CoA thioesterase-like C-terminal" evidence="4">
    <location>
        <begin position="124"/>
        <end position="260"/>
    </location>
</feature>
<dbReference type="CDD" id="cd03444">
    <property type="entry name" value="Thioesterase_II_repeat1"/>
    <property type="match status" value="1"/>
</dbReference>
<sequence>MSLESAPIASATLLDLLELEQIDRDLHRSVVLFDEPFSLYGGQVAAQALYAAGRAVPPGRLPHSLHCYYLRGGSAARPVLFRVDRDRDGRSYSARRVTALQDGEVIFTMSASFATPRRDADHEVEPMPDIAAPELLPEWEFERMWSMQARVPPQRTRSTPWPSRFWARSAIELPDSPLVHACVLTYLSDTSSGLVDVPGGAQWAGSTLDHTVWFHRPARLDEWVLVDLLPRTVAGGRGLYTGTVRRADGATVATLAQESLFREPPPGRPLPKI</sequence>
<dbReference type="InterPro" id="IPR029069">
    <property type="entry name" value="HotDog_dom_sf"/>
</dbReference>
<dbReference type="EC" id="3.1.2.-" evidence="5"/>
<dbReference type="InterPro" id="IPR042171">
    <property type="entry name" value="Acyl-CoA_hotdog"/>
</dbReference>
<dbReference type="GeneID" id="66723502"/>
<keyword evidence="2 5" id="KW-0378">Hydrolase</keyword>
<dbReference type="PANTHER" id="PTHR11066">
    <property type="entry name" value="ACYL-COA THIOESTERASE"/>
    <property type="match status" value="1"/>
</dbReference>
<dbReference type="InterPro" id="IPR049449">
    <property type="entry name" value="TesB_ACOT8-like_N"/>
</dbReference>
<dbReference type="RefSeq" id="WP_064909004.1">
    <property type="nucleotide sequence ID" value="NZ_NGAF01000010.1"/>
</dbReference>
<dbReference type="EMBL" id="NGAF01000010">
    <property type="protein sequence ID" value="OXR43192.1"/>
    <property type="molecule type" value="Genomic_DNA"/>
</dbReference>
<dbReference type="InterPro" id="IPR049450">
    <property type="entry name" value="ACOT8-like_C"/>
</dbReference>
<dbReference type="PANTHER" id="PTHR11066:SF34">
    <property type="entry name" value="ACYL-COENZYME A THIOESTERASE 8"/>
    <property type="match status" value="1"/>
</dbReference>
<dbReference type="Proteomes" id="UP000215506">
    <property type="component" value="Unassembled WGS sequence"/>
</dbReference>
<evidence type="ECO:0000313" key="5">
    <source>
        <dbReference type="EMBL" id="OXR43192.1"/>
    </source>
</evidence>
<keyword evidence="6" id="KW-1185">Reference proteome</keyword>
<dbReference type="Pfam" id="PF13622">
    <property type="entry name" value="4HBT_3"/>
    <property type="match status" value="1"/>
</dbReference>
<gene>
    <name evidence="5" type="primary">tesB_5</name>
    <name evidence="5" type="ORF">B7C42_04614</name>
</gene>
<dbReference type="Gene3D" id="2.40.160.210">
    <property type="entry name" value="Acyl-CoA thioesterase, double hotdog domain"/>
    <property type="match status" value="1"/>
</dbReference>
<dbReference type="SUPFAM" id="SSF54637">
    <property type="entry name" value="Thioesterase/thiol ester dehydrase-isomerase"/>
    <property type="match status" value="2"/>
</dbReference>
<protein>
    <submittedName>
        <fullName evidence="5">Acyl-CoA thioesterase 2</fullName>
        <ecNumber evidence="5">3.1.2.-</ecNumber>
    </submittedName>
</protein>
<evidence type="ECO:0000259" key="4">
    <source>
        <dbReference type="Pfam" id="PF20789"/>
    </source>
</evidence>
<name>A0A231H2X2_9NOCA</name>
<dbReference type="AlphaFoldDB" id="A0A231H2X2"/>
<dbReference type="CDD" id="cd03445">
    <property type="entry name" value="Thioesterase_II_repeat2"/>
    <property type="match status" value="1"/>
</dbReference>
<dbReference type="GO" id="GO:0047617">
    <property type="term" value="F:fatty acyl-CoA hydrolase activity"/>
    <property type="evidence" value="ECO:0007669"/>
    <property type="project" value="InterPro"/>
</dbReference>
<comment type="similarity">
    <text evidence="1">Belongs to the C/M/P thioester hydrolase family.</text>
</comment>
<evidence type="ECO:0000259" key="3">
    <source>
        <dbReference type="Pfam" id="PF13622"/>
    </source>
</evidence>
<dbReference type="GO" id="GO:0009062">
    <property type="term" value="P:fatty acid catabolic process"/>
    <property type="evidence" value="ECO:0007669"/>
    <property type="project" value="TreeGrafter"/>
</dbReference>
<evidence type="ECO:0000313" key="6">
    <source>
        <dbReference type="Proteomes" id="UP000215506"/>
    </source>
</evidence>
<proteinExistence type="inferred from homology"/>
<evidence type="ECO:0000256" key="2">
    <source>
        <dbReference type="ARBA" id="ARBA00022801"/>
    </source>
</evidence>
<accession>A0A231H2X2</accession>
<evidence type="ECO:0000256" key="1">
    <source>
        <dbReference type="ARBA" id="ARBA00006538"/>
    </source>
</evidence>